<evidence type="ECO:0000313" key="3">
    <source>
        <dbReference type="EMBL" id="KAF2736821.1"/>
    </source>
</evidence>
<dbReference type="AlphaFoldDB" id="A0A9P4R5G9"/>
<sequence length="744" mass="83487">MSSPSTGRPGRQPKESSRKRPGGAISRGPSPTNNKRSRNLHDPSQKYASPVSPDAASPVSTSEDSGQTGNAASAPGHSAPTAQMLPTQQGHLIALQEMRNKKIKAACHANTQLQKIDNSRLKELQAKLDATITANTKLRAQVGDDCRLKELESKLEAIVKHNTELNAQIEDLKTSQKDAEENSIELAARCSILDRQLEKTSNNEKDTYDNVTYLKDDFKPFKEDFKRLLDRVHKLEHDANELLRRQKRLETTHTDSRANGVDAVKVKVKNLINEAIEPHKKDLLSHDERLTTLDTESKSTQTRLTDMERRINDESERLTAVVDQSSAVESKSTQTRLTDMERRIKEESERLTAVVSQFSAVESKTEPAALLALANQRIEDAIVQQAPVILAILKPLLDERVEASTNQSIADISQTLLDPILGTLQDEFVLKDGFESHITTFNSKLESHARTLKTLEDKVSQQPSDLVQMKQDLCRIQDSVQALEKKKTDQRATNIDTSASHSNASHSNASHSNASQDQVTNKIAQTVAALEVRVSNNEDLQNVFMAGFQNLEHRYNNLQTSELYQAIVHEIQRMYPDAPGFLHQLGQVQGQVMALTQGMEVLRGLCATLEEKHKQQLATVEQVENLMVTLRTNEQQRDEQRKTENVTQLWETKRLQDLVEDNKTTTENKTSRIVSQLATRLDNIEEMAKAAGEFAKSVPFVENQQGKIQVDLRNLYHQLKRDVSQFRGVDNLSFLEQPKSPGNH</sequence>
<evidence type="ECO:0000256" key="1">
    <source>
        <dbReference type="SAM" id="Coils"/>
    </source>
</evidence>
<keyword evidence="1" id="KW-0175">Coiled coil</keyword>
<evidence type="ECO:0000256" key="2">
    <source>
        <dbReference type="SAM" id="MobiDB-lite"/>
    </source>
</evidence>
<dbReference type="Proteomes" id="UP000799444">
    <property type="component" value="Unassembled WGS sequence"/>
</dbReference>
<feature type="coiled-coil region" evidence="1">
    <location>
        <begin position="330"/>
        <end position="357"/>
    </location>
</feature>
<proteinExistence type="predicted"/>
<feature type="compositionally biased region" description="Low complexity" evidence="2">
    <location>
        <begin position="48"/>
        <end position="62"/>
    </location>
</feature>
<protein>
    <submittedName>
        <fullName evidence="3">Uncharacterized protein</fullName>
    </submittedName>
</protein>
<name>A0A9P4R5G9_9PLEO</name>
<dbReference type="OrthoDB" id="3438382at2759"/>
<comment type="caution">
    <text evidence="3">The sequence shown here is derived from an EMBL/GenBank/DDBJ whole genome shotgun (WGS) entry which is preliminary data.</text>
</comment>
<feature type="compositionally biased region" description="Low complexity" evidence="2">
    <location>
        <begin position="498"/>
        <end position="515"/>
    </location>
</feature>
<feature type="coiled-coil region" evidence="1">
    <location>
        <begin position="121"/>
        <end position="189"/>
    </location>
</feature>
<organism evidence="3 4">
    <name type="scientific">Polyplosphaeria fusca</name>
    <dbReference type="NCBI Taxonomy" id="682080"/>
    <lineage>
        <taxon>Eukaryota</taxon>
        <taxon>Fungi</taxon>
        <taxon>Dikarya</taxon>
        <taxon>Ascomycota</taxon>
        <taxon>Pezizomycotina</taxon>
        <taxon>Dothideomycetes</taxon>
        <taxon>Pleosporomycetidae</taxon>
        <taxon>Pleosporales</taxon>
        <taxon>Tetraplosphaeriaceae</taxon>
        <taxon>Polyplosphaeria</taxon>
    </lineage>
</organism>
<dbReference type="EMBL" id="ML996121">
    <property type="protein sequence ID" value="KAF2736821.1"/>
    <property type="molecule type" value="Genomic_DNA"/>
</dbReference>
<gene>
    <name evidence="3" type="ORF">EJ04DRAFT_510728</name>
</gene>
<keyword evidence="4" id="KW-1185">Reference proteome</keyword>
<feature type="region of interest" description="Disordered" evidence="2">
    <location>
        <begin position="498"/>
        <end position="518"/>
    </location>
</feature>
<feature type="coiled-coil region" evidence="1">
    <location>
        <begin position="225"/>
        <end position="252"/>
    </location>
</feature>
<evidence type="ECO:0000313" key="4">
    <source>
        <dbReference type="Proteomes" id="UP000799444"/>
    </source>
</evidence>
<feature type="region of interest" description="Disordered" evidence="2">
    <location>
        <begin position="1"/>
        <end position="83"/>
    </location>
</feature>
<reference evidence="3" key="1">
    <citation type="journal article" date="2020" name="Stud. Mycol.">
        <title>101 Dothideomycetes genomes: a test case for predicting lifestyles and emergence of pathogens.</title>
        <authorList>
            <person name="Haridas S."/>
            <person name="Albert R."/>
            <person name="Binder M."/>
            <person name="Bloem J."/>
            <person name="Labutti K."/>
            <person name="Salamov A."/>
            <person name="Andreopoulos B."/>
            <person name="Baker S."/>
            <person name="Barry K."/>
            <person name="Bills G."/>
            <person name="Bluhm B."/>
            <person name="Cannon C."/>
            <person name="Castanera R."/>
            <person name="Culley D."/>
            <person name="Daum C."/>
            <person name="Ezra D."/>
            <person name="Gonzalez J."/>
            <person name="Henrissat B."/>
            <person name="Kuo A."/>
            <person name="Liang C."/>
            <person name="Lipzen A."/>
            <person name="Lutzoni F."/>
            <person name="Magnuson J."/>
            <person name="Mondo S."/>
            <person name="Nolan M."/>
            <person name="Ohm R."/>
            <person name="Pangilinan J."/>
            <person name="Park H.-J."/>
            <person name="Ramirez L."/>
            <person name="Alfaro M."/>
            <person name="Sun H."/>
            <person name="Tritt A."/>
            <person name="Yoshinaga Y."/>
            <person name="Zwiers L.-H."/>
            <person name="Turgeon B."/>
            <person name="Goodwin S."/>
            <person name="Spatafora J."/>
            <person name="Crous P."/>
            <person name="Grigoriev I."/>
        </authorList>
    </citation>
    <scope>NUCLEOTIDE SEQUENCE</scope>
    <source>
        <strain evidence="3">CBS 125425</strain>
    </source>
</reference>
<accession>A0A9P4R5G9</accession>